<feature type="repeat" description="TPR" evidence="1">
    <location>
        <begin position="202"/>
        <end position="235"/>
    </location>
</feature>
<dbReference type="PROSITE" id="PS50005">
    <property type="entry name" value="TPR"/>
    <property type="match status" value="6"/>
</dbReference>
<organism evidence="2 3">
    <name type="scientific">Telluria aromaticivorans</name>
    <dbReference type="NCBI Taxonomy" id="2725995"/>
    <lineage>
        <taxon>Bacteria</taxon>
        <taxon>Pseudomonadati</taxon>
        <taxon>Pseudomonadota</taxon>
        <taxon>Betaproteobacteria</taxon>
        <taxon>Burkholderiales</taxon>
        <taxon>Oxalobacteraceae</taxon>
        <taxon>Telluria group</taxon>
        <taxon>Telluria</taxon>
    </lineage>
</organism>
<protein>
    <submittedName>
        <fullName evidence="2">PEP-CTERM system TPR-repeat protein PrsT</fullName>
    </submittedName>
</protein>
<dbReference type="Gene3D" id="1.25.40.10">
    <property type="entry name" value="Tetratricopeptide repeat domain"/>
    <property type="match status" value="5"/>
</dbReference>
<dbReference type="InterPro" id="IPR011990">
    <property type="entry name" value="TPR-like_helical_dom_sf"/>
</dbReference>
<dbReference type="PANTHER" id="PTHR12558:SF13">
    <property type="entry name" value="CELL DIVISION CYCLE PROTEIN 27 HOMOLOG"/>
    <property type="match status" value="1"/>
</dbReference>
<dbReference type="SMART" id="SM00028">
    <property type="entry name" value="TPR"/>
    <property type="match status" value="18"/>
</dbReference>
<proteinExistence type="predicted"/>
<evidence type="ECO:0000313" key="2">
    <source>
        <dbReference type="EMBL" id="NNG24186.1"/>
    </source>
</evidence>
<dbReference type="InterPro" id="IPR014266">
    <property type="entry name" value="PEP-CTERM_TPR_PrsT"/>
</dbReference>
<feature type="repeat" description="TPR" evidence="1">
    <location>
        <begin position="644"/>
        <end position="677"/>
    </location>
</feature>
<dbReference type="PANTHER" id="PTHR12558">
    <property type="entry name" value="CELL DIVISION CYCLE 16,23,27"/>
    <property type="match status" value="1"/>
</dbReference>
<dbReference type="Pfam" id="PF13432">
    <property type="entry name" value="TPR_16"/>
    <property type="match status" value="4"/>
</dbReference>
<feature type="repeat" description="TPR" evidence="1">
    <location>
        <begin position="406"/>
        <end position="439"/>
    </location>
</feature>
<comment type="caution">
    <text evidence="2">The sequence shown here is derived from an EMBL/GenBank/DDBJ whole genome shotgun (WGS) entry which is preliminary data.</text>
</comment>
<accession>A0A7Y2K097</accession>
<dbReference type="NCBIfam" id="TIGR02917">
    <property type="entry name" value="PEP_TPR_lipo"/>
    <property type="match status" value="1"/>
</dbReference>
<evidence type="ECO:0000313" key="3">
    <source>
        <dbReference type="Proteomes" id="UP000533905"/>
    </source>
</evidence>
<feature type="repeat" description="TPR" evidence="1">
    <location>
        <begin position="134"/>
        <end position="167"/>
    </location>
</feature>
<feature type="repeat" description="TPR" evidence="1">
    <location>
        <begin position="474"/>
        <end position="507"/>
    </location>
</feature>
<dbReference type="InterPro" id="IPR019734">
    <property type="entry name" value="TPR_rpt"/>
</dbReference>
<dbReference type="AlphaFoldDB" id="A0A7Y2K097"/>
<evidence type="ECO:0000256" key="1">
    <source>
        <dbReference type="PROSITE-ProRule" id="PRU00339"/>
    </source>
</evidence>
<dbReference type="SUPFAM" id="SSF48452">
    <property type="entry name" value="TPR-like"/>
    <property type="match status" value="4"/>
</dbReference>
<dbReference type="PROSITE" id="PS51257">
    <property type="entry name" value="PROKAR_LIPOPROTEIN"/>
    <property type="match status" value="1"/>
</dbReference>
<sequence>MPGNLTKKQFAVAVVSGAILLSAGMTGCDRTRPAEELLTEAKEYEQKGDRKAALIQLKNAVAQNPENAEARLRLGTLHLTLGDAPSAEKELRKAGSLGVADDKILPMLAQTLLMQGKFQPLLDEISEDKAKASALLLARRGDAFLGLDDASKSRSAYEAALALNPNLGDALSGMARHAAIGNDLATAERFADEAITRDPKNAESWMLKGSLLRTQGKGKEALAAYDKALAIEPAHRSAHIEKAYIHIGSKDLVAAKADIEAARKYSPGNLNVTYVQALLDFTAGKHSEARESLQKVLKVAPDHMPSVLLAGAVELNLDGTKQAEQHLRRYLDANPSNVYARKLLAQALLKQGQPAEATKVLSPALKDGGKDPQLLALTGQSYLQTRDFAKASVYFGQASALAPEAASIRTSLGMSKMGEGDLNEAVDELKRATTLAPKSLEAGFALVQAEVGRGQLDKALLAVQALEKEQPGSAAVHAVKGDVYLRQGDRKNARASLEKALTLEPGFFPAASALAKLDLADKNVAGAKQRFNTLLAKDKNNVDAMNALASIEMMQGRPAEATAWLEKAQAAQPQAVPPALNLAAHYLRQKQADKAQALLRKTLVANPSSPDVLDLMGQAQIVAKDHAGALESYSKLAAALPKSAQAQVRLAAVHILMKNDTAAAEDLKRALAIDPAFLPARMGQIDLASRSGKHDEALAIARQMQADDPKKVNGLLVESDLLLAQKKVAPALTALEKAFAISNSAQVLAKLSEVLALNGKAAEAEARLAKYHAAHPGNDLIAMLVADKHLAKREFKPAIAALQAALKTNPSNPTALNNLAWAYQQEADARALPTAEQAYKLNAQNPAVMDTLGWILVQKGETARGVDLLRKAVAAAPKAPEIRYHLAAGLAKSGDKAGARKEVEQSLAGGQSFAAMDEAKALLRQL</sequence>
<keyword evidence="3" id="KW-1185">Reference proteome</keyword>
<dbReference type="RefSeq" id="WP_171085531.1">
    <property type="nucleotide sequence ID" value="NZ_JABAIV010000004.1"/>
</dbReference>
<name>A0A7Y2K097_9BURK</name>
<gene>
    <name evidence="2" type="primary">prsT</name>
    <name evidence="2" type="ORF">HGB41_14415</name>
</gene>
<feature type="repeat" description="TPR" evidence="1">
    <location>
        <begin position="372"/>
        <end position="405"/>
    </location>
</feature>
<reference evidence="2 3" key="1">
    <citation type="submission" date="2020-04" db="EMBL/GenBank/DDBJ databases">
        <title>Massilia sp. nov., a cold adapted bacteria isolated from Arctic soil.</title>
        <authorList>
            <person name="Son J."/>
            <person name="Ka J.-O."/>
        </authorList>
    </citation>
    <scope>NUCLEOTIDE SEQUENCE [LARGE SCALE GENOMIC DNA]</scope>
    <source>
        <strain evidence="2 3">ML15P13</strain>
    </source>
</reference>
<dbReference type="Proteomes" id="UP000533905">
    <property type="component" value="Unassembled WGS sequence"/>
</dbReference>
<keyword evidence="1" id="KW-0802">TPR repeat</keyword>
<dbReference type="EMBL" id="JABAIV010000004">
    <property type="protein sequence ID" value="NNG24186.1"/>
    <property type="molecule type" value="Genomic_DNA"/>
</dbReference>
<dbReference type="Pfam" id="PF14559">
    <property type="entry name" value="TPR_19"/>
    <property type="match status" value="4"/>
</dbReference>